<evidence type="ECO:0000313" key="3">
    <source>
        <dbReference type="Proteomes" id="UP000182788"/>
    </source>
</evidence>
<comment type="caution">
    <text evidence="2">The sequence shown here is derived from an EMBL/GenBank/DDBJ whole genome shotgun (WGS) entry which is preliminary data.</text>
</comment>
<evidence type="ECO:0000313" key="2">
    <source>
        <dbReference type="EMBL" id="OJD81248.1"/>
    </source>
</evidence>
<protein>
    <submittedName>
        <fullName evidence="2">Uncharacterized protein</fullName>
    </submittedName>
</protein>
<feature type="coiled-coil region" evidence="1">
    <location>
        <begin position="22"/>
        <end position="49"/>
    </location>
</feature>
<sequence length="61" mass="7040">MFIILGYFCRLVSGNVKTIGKVVGTAEEIEKKRKTLRRLQKQLTSQSVQRFLMRLLSALKN</sequence>
<dbReference type="Proteomes" id="UP000182788">
    <property type="component" value="Unassembled WGS sequence"/>
</dbReference>
<reference evidence="2 3" key="1">
    <citation type="submission" date="2016-06" db="EMBL/GenBank/DDBJ databases">
        <title>First insights into the genetic diversity and population structure of in the Bacillus cereus group bacteria from diverse marine environments.</title>
        <authorList>
            <person name="Liu Y."/>
            <person name="Lai Q."/>
            <person name="Shao Z."/>
        </authorList>
    </citation>
    <scope>NUCLEOTIDE SEQUENCE [LARGE SCALE GENOMIC DNA]</scope>
    <source>
        <strain evidence="2 3">NH24A2</strain>
    </source>
</reference>
<keyword evidence="1" id="KW-0175">Coiled coil</keyword>
<gene>
    <name evidence="2" type="ORF">BAU28_26640</name>
</gene>
<dbReference type="EMBL" id="MAOI01000044">
    <property type="protein sequence ID" value="OJD81248.1"/>
    <property type="molecule type" value="Genomic_DNA"/>
</dbReference>
<organism evidence="2 3">
    <name type="scientific">Bacillus paramycoides</name>
    <dbReference type="NCBI Taxonomy" id="2026194"/>
    <lineage>
        <taxon>Bacteria</taxon>
        <taxon>Bacillati</taxon>
        <taxon>Bacillota</taxon>
        <taxon>Bacilli</taxon>
        <taxon>Bacillales</taxon>
        <taxon>Bacillaceae</taxon>
        <taxon>Bacillus</taxon>
        <taxon>Bacillus cereus group</taxon>
    </lineage>
</organism>
<name>A0A1J9UR25_9BACI</name>
<proteinExistence type="predicted"/>
<evidence type="ECO:0000256" key="1">
    <source>
        <dbReference type="SAM" id="Coils"/>
    </source>
</evidence>
<dbReference type="AlphaFoldDB" id="A0A1J9UR25"/>
<accession>A0A1J9UR25</accession>